<dbReference type="InterPro" id="IPR003661">
    <property type="entry name" value="HisK_dim/P_dom"/>
</dbReference>
<gene>
    <name evidence="10" type="ORF">GCM10022287_00180</name>
</gene>
<feature type="domain" description="Histidine kinase" evidence="9">
    <location>
        <begin position="435"/>
        <end position="650"/>
    </location>
</feature>
<accession>A0ABP7ZP97</accession>
<dbReference type="InterPro" id="IPR029016">
    <property type="entry name" value="GAF-like_dom_sf"/>
</dbReference>
<dbReference type="InterPro" id="IPR004358">
    <property type="entry name" value="Sig_transdc_His_kin-like_C"/>
</dbReference>
<comment type="subcellular location">
    <subcellularLocation>
        <location evidence="2">Cell membrane</location>
    </subcellularLocation>
</comment>
<proteinExistence type="predicted"/>
<dbReference type="InterPro" id="IPR036890">
    <property type="entry name" value="HATPase_C_sf"/>
</dbReference>
<sequence length="662" mass="71870">MSKETISVVVLAADSVCAAAARDALTAVGIDDVAVEIGAAPHERRAALFVVESTDDLPMDAVASSPEHDYILLEDVPDELAVRVELLRKRAAWRAARRDAAEKLRAETMRLTWAVHSAPSLDELAETATRGVVELFGAHDAVLVIPGGAGLEDGAFPPVSWRAREACAPAFARLVEPLLASDAGRGDQRWPDAALADQERIEVLRRERAPELFDSVFGGSEGGGSISVVPVDCDDDISGVLLVADPESRPRRTAYERALLAYFGVQIGRASSELWLRDRERDVRDRLRETSAELQRLLDEMDELGVVIRSIADAVNVGVLFYDTDNRPKLHNHMVDEMLALTGFDPRTGLSTHVYASDRRTRVKQDKNIISETLEGDQRGLIYWIGDPEGEQRAIVTEAHSITRPGGENLGSAVVTYDVTDLANAIEIREEYLATVSHELRTPLTSIVGYVDLIDDGYDVDGLGFGKEFRTIQRSAEQMLALIRDLLSTSSHELALRIEPTDVSALLAQSVSAFRPVLAQSRLGLRLAAPEGTVLAHVDAGRLKQVVDNLISNAIKYTPEGGGITVTLDRDEASVVIAVSDNGRGISKTDQVRLFDRFFRTREAREAAIQGVGIGLTIVKAIVDAHGGTISVSSEPGRGSTFTVRLPLRPDATPLPTLPMQP</sequence>
<dbReference type="RefSeq" id="WP_344751190.1">
    <property type="nucleotide sequence ID" value="NZ_BAABBW010000001.1"/>
</dbReference>
<evidence type="ECO:0000256" key="1">
    <source>
        <dbReference type="ARBA" id="ARBA00000085"/>
    </source>
</evidence>
<keyword evidence="6" id="KW-0418">Kinase</keyword>
<dbReference type="SUPFAM" id="SSF55781">
    <property type="entry name" value="GAF domain-like"/>
    <property type="match status" value="1"/>
</dbReference>
<dbReference type="EMBL" id="BAABBW010000001">
    <property type="protein sequence ID" value="GAA4167134.1"/>
    <property type="molecule type" value="Genomic_DNA"/>
</dbReference>
<dbReference type="CDD" id="cd00082">
    <property type="entry name" value="HisKA"/>
    <property type="match status" value="1"/>
</dbReference>
<dbReference type="Pfam" id="PF00512">
    <property type="entry name" value="HisKA"/>
    <property type="match status" value="1"/>
</dbReference>
<dbReference type="Gene3D" id="3.30.565.10">
    <property type="entry name" value="Histidine kinase-like ATPase, C-terminal domain"/>
    <property type="match status" value="1"/>
</dbReference>
<keyword evidence="7" id="KW-0902">Two-component regulatory system</keyword>
<evidence type="ECO:0000256" key="6">
    <source>
        <dbReference type="ARBA" id="ARBA00022777"/>
    </source>
</evidence>
<name>A0ABP7ZP97_9MICO</name>
<dbReference type="PROSITE" id="PS50109">
    <property type="entry name" value="HIS_KIN"/>
    <property type="match status" value="1"/>
</dbReference>
<dbReference type="Pfam" id="PF02518">
    <property type="entry name" value="HATPase_c"/>
    <property type="match status" value="1"/>
</dbReference>
<dbReference type="Gene3D" id="3.30.450.20">
    <property type="entry name" value="PAS domain"/>
    <property type="match status" value="1"/>
</dbReference>
<dbReference type="SMART" id="SM00387">
    <property type="entry name" value="HATPase_c"/>
    <property type="match status" value="1"/>
</dbReference>
<dbReference type="SUPFAM" id="SSF55874">
    <property type="entry name" value="ATPase domain of HSP90 chaperone/DNA topoisomerase II/histidine kinase"/>
    <property type="match status" value="1"/>
</dbReference>
<keyword evidence="5" id="KW-0808">Transferase</keyword>
<dbReference type="SUPFAM" id="SSF47384">
    <property type="entry name" value="Homodimeric domain of signal transducing histidine kinase"/>
    <property type="match status" value="1"/>
</dbReference>
<evidence type="ECO:0000313" key="10">
    <source>
        <dbReference type="EMBL" id="GAA4167134.1"/>
    </source>
</evidence>
<evidence type="ECO:0000256" key="8">
    <source>
        <dbReference type="SAM" id="Coils"/>
    </source>
</evidence>
<dbReference type="PANTHER" id="PTHR43711">
    <property type="entry name" value="TWO-COMPONENT HISTIDINE KINASE"/>
    <property type="match status" value="1"/>
</dbReference>
<comment type="catalytic activity">
    <reaction evidence="1">
        <text>ATP + protein L-histidine = ADP + protein N-phospho-L-histidine.</text>
        <dbReference type="EC" id="2.7.13.3"/>
    </reaction>
</comment>
<comment type="caution">
    <text evidence="10">The sequence shown here is derived from an EMBL/GenBank/DDBJ whole genome shotgun (WGS) entry which is preliminary data.</text>
</comment>
<protein>
    <recommendedName>
        <fullName evidence="3">histidine kinase</fullName>
        <ecNumber evidence="3">2.7.13.3</ecNumber>
    </recommendedName>
</protein>
<dbReference type="Gene3D" id="1.10.287.130">
    <property type="match status" value="1"/>
</dbReference>
<evidence type="ECO:0000256" key="4">
    <source>
        <dbReference type="ARBA" id="ARBA00022553"/>
    </source>
</evidence>
<dbReference type="PRINTS" id="PR00344">
    <property type="entry name" value="BCTRLSENSOR"/>
</dbReference>
<evidence type="ECO:0000256" key="2">
    <source>
        <dbReference type="ARBA" id="ARBA00004236"/>
    </source>
</evidence>
<dbReference type="SMART" id="SM00388">
    <property type="entry name" value="HisKA"/>
    <property type="match status" value="1"/>
</dbReference>
<evidence type="ECO:0000256" key="5">
    <source>
        <dbReference type="ARBA" id="ARBA00022679"/>
    </source>
</evidence>
<evidence type="ECO:0000256" key="7">
    <source>
        <dbReference type="ARBA" id="ARBA00023012"/>
    </source>
</evidence>
<dbReference type="InterPro" id="IPR036097">
    <property type="entry name" value="HisK_dim/P_sf"/>
</dbReference>
<dbReference type="InterPro" id="IPR050736">
    <property type="entry name" value="Sensor_HK_Regulatory"/>
</dbReference>
<dbReference type="CDD" id="cd00075">
    <property type="entry name" value="HATPase"/>
    <property type="match status" value="1"/>
</dbReference>
<dbReference type="PANTHER" id="PTHR43711:SF1">
    <property type="entry name" value="HISTIDINE KINASE 1"/>
    <property type="match status" value="1"/>
</dbReference>
<reference evidence="11" key="1">
    <citation type="journal article" date="2019" name="Int. J. Syst. Evol. Microbiol.">
        <title>The Global Catalogue of Microorganisms (GCM) 10K type strain sequencing project: providing services to taxonomists for standard genome sequencing and annotation.</title>
        <authorList>
            <consortium name="The Broad Institute Genomics Platform"/>
            <consortium name="The Broad Institute Genome Sequencing Center for Infectious Disease"/>
            <person name="Wu L."/>
            <person name="Ma J."/>
        </authorList>
    </citation>
    <scope>NUCLEOTIDE SEQUENCE [LARGE SCALE GENOMIC DNA]</scope>
    <source>
        <strain evidence="11">JCM 17591</strain>
    </source>
</reference>
<keyword evidence="11" id="KW-1185">Reference proteome</keyword>
<dbReference type="Proteomes" id="UP001501079">
    <property type="component" value="Unassembled WGS sequence"/>
</dbReference>
<keyword evidence="8" id="KW-0175">Coiled coil</keyword>
<evidence type="ECO:0000256" key="3">
    <source>
        <dbReference type="ARBA" id="ARBA00012438"/>
    </source>
</evidence>
<evidence type="ECO:0000313" key="11">
    <source>
        <dbReference type="Proteomes" id="UP001501079"/>
    </source>
</evidence>
<organism evidence="10 11">
    <name type="scientific">Gryllotalpicola koreensis</name>
    <dbReference type="NCBI Taxonomy" id="993086"/>
    <lineage>
        <taxon>Bacteria</taxon>
        <taxon>Bacillati</taxon>
        <taxon>Actinomycetota</taxon>
        <taxon>Actinomycetes</taxon>
        <taxon>Micrococcales</taxon>
        <taxon>Microbacteriaceae</taxon>
        <taxon>Gryllotalpicola</taxon>
    </lineage>
</organism>
<feature type="coiled-coil region" evidence="8">
    <location>
        <begin position="280"/>
        <end position="307"/>
    </location>
</feature>
<dbReference type="Gene3D" id="3.30.450.40">
    <property type="match status" value="1"/>
</dbReference>
<dbReference type="InterPro" id="IPR005467">
    <property type="entry name" value="His_kinase_dom"/>
</dbReference>
<dbReference type="EC" id="2.7.13.3" evidence="3"/>
<dbReference type="InterPro" id="IPR003594">
    <property type="entry name" value="HATPase_dom"/>
</dbReference>
<evidence type="ECO:0000259" key="9">
    <source>
        <dbReference type="PROSITE" id="PS50109"/>
    </source>
</evidence>
<keyword evidence="4" id="KW-0597">Phosphoprotein</keyword>